<organism evidence="1 4">
    <name type="scientific">Candidatus Segetimicrobium genomatis</name>
    <dbReference type="NCBI Taxonomy" id="2569760"/>
    <lineage>
        <taxon>Bacteria</taxon>
        <taxon>Bacillati</taxon>
        <taxon>Candidatus Sysuimicrobiota</taxon>
        <taxon>Candidatus Sysuimicrobiia</taxon>
        <taxon>Candidatus Sysuimicrobiales</taxon>
        <taxon>Candidatus Segetimicrobiaceae</taxon>
        <taxon>Candidatus Segetimicrobium</taxon>
    </lineage>
</organism>
<dbReference type="Proteomes" id="UP000315217">
    <property type="component" value="Unassembled WGS sequence"/>
</dbReference>
<evidence type="ECO:0008006" key="5">
    <source>
        <dbReference type="Google" id="ProtNLM"/>
    </source>
</evidence>
<dbReference type="AlphaFoldDB" id="A0A537LHW5"/>
<evidence type="ECO:0000313" key="1">
    <source>
        <dbReference type="EMBL" id="TMJ07614.1"/>
    </source>
</evidence>
<gene>
    <name evidence="2" type="ORF">E6G98_00800</name>
    <name evidence="1" type="ORF">E6G99_06245</name>
</gene>
<name>A0A537LHW5_9BACT</name>
<accession>A0A537LHW5</accession>
<proteinExistence type="predicted"/>
<dbReference type="EMBL" id="VBAI01000009">
    <property type="protein sequence ID" value="TMJ13267.1"/>
    <property type="molecule type" value="Genomic_DNA"/>
</dbReference>
<evidence type="ECO:0000313" key="4">
    <source>
        <dbReference type="Proteomes" id="UP000318661"/>
    </source>
</evidence>
<evidence type="ECO:0000313" key="3">
    <source>
        <dbReference type="Proteomes" id="UP000315217"/>
    </source>
</evidence>
<comment type="caution">
    <text evidence="1">The sequence shown here is derived from an EMBL/GenBank/DDBJ whole genome shotgun (WGS) entry which is preliminary data.</text>
</comment>
<evidence type="ECO:0000313" key="2">
    <source>
        <dbReference type="EMBL" id="TMJ13267.1"/>
    </source>
</evidence>
<dbReference type="Proteomes" id="UP000318661">
    <property type="component" value="Unassembled WGS sequence"/>
</dbReference>
<dbReference type="EMBL" id="VBAJ01000163">
    <property type="protein sequence ID" value="TMJ07614.1"/>
    <property type="molecule type" value="Genomic_DNA"/>
</dbReference>
<reference evidence="3 4" key="1">
    <citation type="journal article" date="2019" name="Nat. Microbiol.">
        <title>Mediterranean grassland soil C-N compound turnover is dependent on rainfall and depth, and is mediated by genomically divergent microorganisms.</title>
        <authorList>
            <person name="Diamond S."/>
            <person name="Andeer P.F."/>
            <person name="Li Z."/>
            <person name="Crits-Christoph A."/>
            <person name="Burstein D."/>
            <person name="Anantharaman K."/>
            <person name="Lane K.R."/>
            <person name="Thomas B.C."/>
            <person name="Pan C."/>
            <person name="Northen T.R."/>
            <person name="Banfield J.F."/>
        </authorList>
    </citation>
    <scope>NUCLEOTIDE SEQUENCE [LARGE SCALE GENOMIC DNA]</scope>
    <source>
        <strain evidence="2">NP_1</strain>
        <strain evidence="1">NP_2</strain>
    </source>
</reference>
<sequence>MAKPVERERAIELRRHGLSYREIRAQVPVAKSTLSLWLRQVGLAKAQRQRLTERRLAAAHRGSQKRHIECLARVAAIHNSAIQEAQGLIQASDVMWAVGTTLYWAEGAKTKPWRSHARFQFTNTDPLAIDLVRCWLRRYCNVDESDILFDIYIHENADVESARMHWMRHLHIPESRLRTYFKKHNAKPKRYNVGRTYCGTVRITVRKSTALSRRIEGWIKAIAEHCGVV</sequence>
<protein>
    <recommendedName>
        <fullName evidence="5">Resolvase HTH domain-containing protein</fullName>
    </recommendedName>
</protein>